<accession>A0ABU3GN78</accession>
<dbReference type="Proteomes" id="UP001258315">
    <property type="component" value="Unassembled WGS sequence"/>
</dbReference>
<keyword evidence="2" id="KW-1185">Reference proteome</keyword>
<protein>
    <submittedName>
        <fullName evidence="1">Uncharacterized protein</fullName>
    </submittedName>
</protein>
<name>A0ABU3GN78_9SPHI</name>
<dbReference type="EMBL" id="JAVLVU010000001">
    <property type="protein sequence ID" value="MDT3401238.1"/>
    <property type="molecule type" value="Genomic_DNA"/>
</dbReference>
<evidence type="ECO:0000313" key="1">
    <source>
        <dbReference type="EMBL" id="MDT3401238.1"/>
    </source>
</evidence>
<sequence length="377" mass="44203">MVQIKEGYVMTPREQAEFDRMNALPRRTSGRVDYYFKPQTKYPPRIYVFMHAEIWCDRNRRPMGLFHALPFLSRFMNREELEYHHFNTRLCYHQYEDWDKLLFAEQQEADELDREKPGTGTEFLKALAGFRSKYPLGQKPVSEEMDVPVSEDSGLGSFLDGLMTGDNLSAAEISALMEKERAGEQRPAVLVLLRELYKNTVLPPDEQKAITGEVIDRKVWLSEERSRKNFVRRVYTRNKLFALAEIREKYPDYSEVMLMADLKVKKGKLKAKKHKPVLDLRRCQLEKLAQRLRSGVLDDAAYHATCCKIVMLQQAHDLRLPIPLTVTFSKQSLVYYFNWRTRESVVKAFVELANTKGMTHEVLKIKYQEMVDSNYSY</sequence>
<organism evidence="1 2">
    <name type="scientific">Mucilaginibacter terrae</name>
    <dbReference type="NCBI Taxonomy" id="1955052"/>
    <lineage>
        <taxon>Bacteria</taxon>
        <taxon>Pseudomonadati</taxon>
        <taxon>Bacteroidota</taxon>
        <taxon>Sphingobacteriia</taxon>
        <taxon>Sphingobacteriales</taxon>
        <taxon>Sphingobacteriaceae</taxon>
        <taxon>Mucilaginibacter</taxon>
    </lineage>
</organism>
<evidence type="ECO:0000313" key="2">
    <source>
        <dbReference type="Proteomes" id="UP001258315"/>
    </source>
</evidence>
<reference evidence="2" key="1">
    <citation type="submission" date="2023-07" db="EMBL/GenBank/DDBJ databases">
        <title>Functional and genomic diversity of the sorghum phyllosphere microbiome.</title>
        <authorList>
            <person name="Shade A."/>
        </authorList>
    </citation>
    <scope>NUCLEOTIDE SEQUENCE [LARGE SCALE GENOMIC DNA]</scope>
    <source>
        <strain evidence="2">SORGH_AS_0422</strain>
    </source>
</reference>
<gene>
    <name evidence="1" type="ORF">QE417_000310</name>
</gene>
<comment type="caution">
    <text evidence="1">The sequence shown here is derived from an EMBL/GenBank/DDBJ whole genome shotgun (WGS) entry which is preliminary data.</text>
</comment>
<proteinExistence type="predicted"/>